<dbReference type="GO" id="GO:0003697">
    <property type="term" value="F:single-stranded DNA binding"/>
    <property type="evidence" value="ECO:0007669"/>
    <property type="project" value="InterPro"/>
</dbReference>
<gene>
    <name evidence="4" type="ORF">CKF58_06810</name>
</gene>
<accession>A0A3A1YAX5</accession>
<dbReference type="AlphaFoldDB" id="A0A3A1YAX5"/>
<dbReference type="InterPro" id="IPR000424">
    <property type="entry name" value="Primosome_PriB/ssb"/>
</dbReference>
<dbReference type="Pfam" id="PF00436">
    <property type="entry name" value="SSB"/>
    <property type="match status" value="1"/>
</dbReference>
<dbReference type="Gene3D" id="2.40.50.140">
    <property type="entry name" value="Nucleic acid-binding proteins"/>
    <property type="match status" value="1"/>
</dbReference>
<dbReference type="Proteomes" id="UP000265916">
    <property type="component" value="Unassembled WGS sequence"/>
</dbReference>
<evidence type="ECO:0000256" key="2">
    <source>
        <dbReference type="PROSITE-ProRule" id="PRU00252"/>
    </source>
</evidence>
<protein>
    <recommendedName>
        <fullName evidence="6">Single-stranded DNA-binding protein</fullName>
    </recommendedName>
</protein>
<dbReference type="OrthoDB" id="9809878at2"/>
<keyword evidence="5" id="KW-1185">Reference proteome</keyword>
<dbReference type="PROSITE" id="PS50935">
    <property type="entry name" value="SSB"/>
    <property type="match status" value="1"/>
</dbReference>
<evidence type="ECO:0000313" key="5">
    <source>
        <dbReference type="Proteomes" id="UP000265916"/>
    </source>
</evidence>
<reference evidence="4 5" key="1">
    <citation type="submission" date="2017-08" db="EMBL/GenBank/DDBJ databases">
        <title>Reclassification of Bisgaard taxon 37 and 44.</title>
        <authorList>
            <person name="Christensen H."/>
        </authorList>
    </citation>
    <scope>NUCLEOTIDE SEQUENCE [LARGE SCALE GENOMIC DNA]</scope>
    <source>
        <strain evidence="4 5">111</strain>
    </source>
</reference>
<evidence type="ECO:0000313" key="4">
    <source>
        <dbReference type="EMBL" id="RIY35282.1"/>
    </source>
</evidence>
<dbReference type="EMBL" id="NRJG01000139">
    <property type="protein sequence ID" value="RIY35282.1"/>
    <property type="molecule type" value="Genomic_DNA"/>
</dbReference>
<evidence type="ECO:0000256" key="1">
    <source>
        <dbReference type="ARBA" id="ARBA00023125"/>
    </source>
</evidence>
<name>A0A3A1YAX5_9GAMM</name>
<proteinExistence type="predicted"/>
<dbReference type="RefSeq" id="WP_119532284.1">
    <property type="nucleotide sequence ID" value="NZ_JBHSSP010000039.1"/>
</dbReference>
<evidence type="ECO:0008006" key="6">
    <source>
        <dbReference type="Google" id="ProtNLM"/>
    </source>
</evidence>
<evidence type="ECO:0000256" key="3">
    <source>
        <dbReference type="SAM" id="MobiDB-lite"/>
    </source>
</evidence>
<keyword evidence="1 2" id="KW-0238">DNA-binding</keyword>
<comment type="caution">
    <text evidence="4">The sequence shown here is derived from an EMBL/GenBank/DDBJ whole genome shotgun (WGS) entry which is preliminary data.</text>
</comment>
<organism evidence="4 5">
    <name type="scientific">Psittacicella hinzii</name>
    <dbReference type="NCBI Taxonomy" id="2028575"/>
    <lineage>
        <taxon>Bacteria</taxon>
        <taxon>Pseudomonadati</taxon>
        <taxon>Pseudomonadota</taxon>
        <taxon>Gammaproteobacteria</taxon>
        <taxon>Pasteurellales</taxon>
        <taxon>Psittacicellaceae</taxon>
        <taxon>Psittacicella</taxon>
    </lineage>
</organism>
<dbReference type="SUPFAM" id="SSF50249">
    <property type="entry name" value="Nucleic acid-binding proteins"/>
    <property type="match status" value="1"/>
</dbReference>
<dbReference type="InterPro" id="IPR012340">
    <property type="entry name" value="NA-bd_OB-fold"/>
</dbReference>
<feature type="region of interest" description="Disordered" evidence="3">
    <location>
        <begin position="127"/>
        <end position="204"/>
    </location>
</feature>
<feature type="compositionally biased region" description="Low complexity" evidence="3">
    <location>
        <begin position="132"/>
        <end position="196"/>
    </location>
</feature>
<sequence>MTDAIVIISGYAAEPAKLIQTPTSNNYESGKSYNFRIGVRFPYLYDNQWESETEWFGCTAWNVSKSDENVILAIQTGSYVNVTGVWSKMKYIDKTGEEKFLNKLKVISVQLCHKQQEVIGMTVERPQNQGFNTANNGNQPYNNQNQNPPVFNQSTQGFARNNNQQQFQQNQSRGFNQNPASQNRNQQNHNTNTNGNVGSENIPF</sequence>